<feature type="transmembrane region" description="Helical" evidence="1">
    <location>
        <begin position="242"/>
        <end position="262"/>
    </location>
</feature>
<dbReference type="AlphaFoldDB" id="A0A2A6F7N2"/>
<feature type="transmembrane region" description="Helical" evidence="1">
    <location>
        <begin position="85"/>
        <end position="107"/>
    </location>
</feature>
<dbReference type="PANTHER" id="PTHR37422">
    <property type="entry name" value="TEICHURONIC ACID BIOSYNTHESIS PROTEIN TUAE"/>
    <property type="match status" value="1"/>
</dbReference>
<protein>
    <submittedName>
        <fullName evidence="2">Polymerase</fullName>
    </submittedName>
</protein>
<dbReference type="Proteomes" id="UP000219182">
    <property type="component" value="Unassembled WGS sequence"/>
</dbReference>
<feature type="transmembrane region" description="Helical" evidence="1">
    <location>
        <begin position="57"/>
        <end position="79"/>
    </location>
</feature>
<dbReference type="InterPro" id="IPR051533">
    <property type="entry name" value="WaaL-like"/>
</dbReference>
<dbReference type="RefSeq" id="WP_097577041.1">
    <property type="nucleotide sequence ID" value="NZ_NWQG01000245.1"/>
</dbReference>
<evidence type="ECO:0000256" key="1">
    <source>
        <dbReference type="SAM" id="Phobius"/>
    </source>
</evidence>
<evidence type="ECO:0000313" key="2">
    <source>
        <dbReference type="EMBL" id="PDQ17631.1"/>
    </source>
</evidence>
<accession>A0A2A6F7N2</accession>
<feature type="transmembrane region" description="Helical" evidence="1">
    <location>
        <begin position="26"/>
        <end position="45"/>
    </location>
</feature>
<gene>
    <name evidence="2" type="ORF">CN311_28985</name>
</gene>
<organism evidence="2 3">
    <name type="scientific">Mesorhizobium sanjuanii</name>
    <dbReference type="NCBI Taxonomy" id="2037900"/>
    <lineage>
        <taxon>Bacteria</taxon>
        <taxon>Pseudomonadati</taxon>
        <taxon>Pseudomonadota</taxon>
        <taxon>Alphaproteobacteria</taxon>
        <taxon>Hyphomicrobiales</taxon>
        <taxon>Phyllobacteriaceae</taxon>
        <taxon>Mesorhizobium</taxon>
    </lineage>
</organism>
<name>A0A2A6F7N2_9HYPH</name>
<feature type="transmembrane region" description="Helical" evidence="1">
    <location>
        <begin position="210"/>
        <end position="230"/>
    </location>
</feature>
<feature type="transmembrane region" description="Helical" evidence="1">
    <location>
        <begin position="119"/>
        <end position="141"/>
    </location>
</feature>
<proteinExistence type="predicted"/>
<evidence type="ECO:0000313" key="3">
    <source>
        <dbReference type="Proteomes" id="UP000219182"/>
    </source>
</evidence>
<dbReference type="PANTHER" id="PTHR37422:SF13">
    <property type="entry name" value="LIPOPOLYSACCHARIDE BIOSYNTHESIS PROTEIN PA4999-RELATED"/>
    <property type="match status" value="1"/>
</dbReference>
<keyword evidence="1" id="KW-0812">Transmembrane</keyword>
<keyword evidence="1" id="KW-1133">Transmembrane helix</keyword>
<dbReference type="EMBL" id="NWQG01000245">
    <property type="protein sequence ID" value="PDQ17631.1"/>
    <property type="molecule type" value="Genomic_DNA"/>
</dbReference>
<keyword evidence="1" id="KW-0472">Membrane</keyword>
<comment type="caution">
    <text evidence="2">The sequence shown here is derived from an EMBL/GenBank/DDBJ whole genome shotgun (WGS) entry which is preliminary data.</text>
</comment>
<keyword evidence="3" id="KW-1185">Reference proteome</keyword>
<reference evidence="2 3" key="1">
    <citation type="submission" date="2017-09" db="EMBL/GenBank/DDBJ databases">
        <title>Mesorhizobum sanjuanii sp. nov. isolated from nodules of Lotus tenuis in saline-alkaline lowlands of Flooding Pampa.</title>
        <authorList>
            <person name="Sannazzaro A.I."/>
            <person name="Torres Tejerizo G.A."/>
            <person name="Fontana F."/>
            <person name="Cumpa Velazquez L.M."/>
            <person name="Hansen L."/>
            <person name="Pistorio M."/>
            <person name="Estrella M.J."/>
        </authorList>
    </citation>
    <scope>NUCLEOTIDE SEQUENCE [LARGE SCALE GENOMIC DNA]</scope>
    <source>
        <strain evidence="2 3">BSA136</strain>
    </source>
</reference>
<feature type="transmembrane region" description="Helical" evidence="1">
    <location>
        <begin position="185"/>
        <end position="204"/>
    </location>
</feature>
<feature type="transmembrane region" description="Helical" evidence="1">
    <location>
        <begin position="345"/>
        <end position="364"/>
    </location>
</feature>
<sequence>MIRDALLAGGIAMAYAAQLSIPGMPFGYTELLLSLWIMLSIGRIIMGGRLEATPALYQLVTFWVIMTFAWGVGLITGLLTSVELLAAPVHDMTAYVLLACVTCLSAAEPEAELHLRRTAWWVIGIADACFLFQLALGWGVIHQAGVDPWFWDRFVGWSENPNQLALYCALFSPLALYLATTTSNLWARVYALSSVGLIFLVGKLTKSDTFLLTSILTLLIFLGLRVRTWFVSGNKVTVFRQVSLLLAIGFLPLGMSMAPYVVTEFGNVEDIAKSLSRGGGGEETTETAELRFILWNDALHKGVTSGSLGLGPGPHVDRPLAVYKQFRREPFEAHSTYLDTYTQGGLIAVLALVWILGSATLAAWRAKADALLALMLSILFYGFPHLIVRHPIVWFAVTLCLVVGTSRTVSTSRAASVAPNRTYSYAG</sequence>